<keyword evidence="2" id="KW-1185">Reference proteome</keyword>
<proteinExistence type="predicted"/>
<sequence>MILVASLKDIECAEVVCTLPFGAFRGLGHKYVLLGKIQTDCLESRFGQYRQMAGGNYHISIRHIYETKGRIRLQNTLPVMSSEDLKGIEDRSLVSGTYNNLPLTSLSEMLTFQH</sequence>
<organism evidence="1 2">
    <name type="scientific">Dermacentor silvarum</name>
    <name type="common">Tick</name>
    <dbReference type="NCBI Taxonomy" id="543639"/>
    <lineage>
        <taxon>Eukaryota</taxon>
        <taxon>Metazoa</taxon>
        <taxon>Ecdysozoa</taxon>
        <taxon>Arthropoda</taxon>
        <taxon>Chelicerata</taxon>
        <taxon>Arachnida</taxon>
        <taxon>Acari</taxon>
        <taxon>Parasitiformes</taxon>
        <taxon>Ixodida</taxon>
        <taxon>Ixodoidea</taxon>
        <taxon>Ixodidae</taxon>
        <taxon>Rhipicephalinae</taxon>
        <taxon>Dermacentor</taxon>
    </lineage>
</organism>
<comment type="caution">
    <text evidence="1">The sequence shown here is derived from an EMBL/GenBank/DDBJ whole genome shotgun (WGS) entry which is preliminary data.</text>
</comment>
<evidence type="ECO:0000313" key="1">
    <source>
        <dbReference type="EMBL" id="KAH7979426.1"/>
    </source>
</evidence>
<accession>A0ACB8DYL9</accession>
<name>A0ACB8DYL9_DERSI</name>
<evidence type="ECO:0000313" key="2">
    <source>
        <dbReference type="Proteomes" id="UP000821865"/>
    </source>
</evidence>
<gene>
    <name evidence="1" type="ORF">HPB49_009388</name>
</gene>
<reference evidence="1" key="1">
    <citation type="submission" date="2020-05" db="EMBL/GenBank/DDBJ databases">
        <title>Large-scale comparative analyses of tick genomes elucidate their genetic diversity and vector capacities.</title>
        <authorList>
            <person name="Jia N."/>
            <person name="Wang J."/>
            <person name="Shi W."/>
            <person name="Du L."/>
            <person name="Sun Y."/>
            <person name="Zhan W."/>
            <person name="Jiang J."/>
            <person name="Wang Q."/>
            <person name="Zhang B."/>
            <person name="Ji P."/>
            <person name="Sakyi L.B."/>
            <person name="Cui X."/>
            <person name="Yuan T."/>
            <person name="Jiang B."/>
            <person name="Yang W."/>
            <person name="Lam T.T.-Y."/>
            <person name="Chang Q."/>
            <person name="Ding S."/>
            <person name="Wang X."/>
            <person name="Zhu J."/>
            <person name="Ruan X."/>
            <person name="Zhao L."/>
            <person name="Wei J."/>
            <person name="Que T."/>
            <person name="Du C."/>
            <person name="Cheng J."/>
            <person name="Dai P."/>
            <person name="Han X."/>
            <person name="Huang E."/>
            <person name="Gao Y."/>
            <person name="Liu J."/>
            <person name="Shao H."/>
            <person name="Ye R."/>
            <person name="Li L."/>
            <person name="Wei W."/>
            <person name="Wang X."/>
            <person name="Wang C."/>
            <person name="Yang T."/>
            <person name="Huo Q."/>
            <person name="Li W."/>
            <person name="Guo W."/>
            <person name="Chen H."/>
            <person name="Zhou L."/>
            <person name="Ni X."/>
            <person name="Tian J."/>
            <person name="Zhou Y."/>
            <person name="Sheng Y."/>
            <person name="Liu T."/>
            <person name="Pan Y."/>
            <person name="Xia L."/>
            <person name="Li J."/>
            <person name="Zhao F."/>
            <person name="Cao W."/>
        </authorList>
    </citation>
    <scope>NUCLEOTIDE SEQUENCE</scope>
    <source>
        <strain evidence="1">Dsil-2018</strain>
    </source>
</reference>
<dbReference type="Proteomes" id="UP000821865">
    <property type="component" value="Chromosome 1"/>
</dbReference>
<protein>
    <submittedName>
        <fullName evidence="1">Uncharacterized protein</fullName>
    </submittedName>
</protein>
<dbReference type="EMBL" id="CM023470">
    <property type="protein sequence ID" value="KAH7979426.1"/>
    <property type="molecule type" value="Genomic_DNA"/>
</dbReference>